<dbReference type="RefSeq" id="XP_002113223.1">
    <property type="nucleotide sequence ID" value="XM_002113187.1"/>
</dbReference>
<dbReference type="PhylomeDB" id="B3S0T0"/>
<dbReference type="Gene3D" id="2.130.10.10">
    <property type="entry name" value="YVTN repeat-like/Quinoprotein amine dehydrogenase"/>
    <property type="match status" value="1"/>
</dbReference>
<organism evidence="6 7">
    <name type="scientific">Trichoplax adhaerens</name>
    <name type="common">Trichoplax reptans</name>
    <dbReference type="NCBI Taxonomy" id="10228"/>
    <lineage>
        <taxon>Eukaryota</taxon>
        <taxon>Metazoa</taxon>
        <taxon>Placozoa</taxon>
        <taxon>Uniplacotomia</taxon>
        <taxon>Trichoplacea</taxon>
        <taxon>Trichoplacidae</taxon>
        <taxon>Trichoplax</taxon>
    </lineage>
</organism>
<evidence type="ECO:0000256" key="1">
    <source>
        <dbReference type="ARBA" id="ARBA00004167"/>
    </source>
</evidence>
<protein>
    <recommendedName>
        <fullName evidence="5">DEX1 C-terminal domain-containing protein</fullName>
    </recommendedName>
</protein>
<dbReference type="SUPFAM" id="SSF69318">
    <property type="entry name" value="Integrin alpha N-terminal domain"/>
    <property type="match status" value="1"/>
</dbReference>
<evidence type="ECO:0000256" key="2">
    <source>
        <dbReference type="ARBA" id="ARBA00022692"/>
    </source>
</evidence>
<dbReference type="OMA" id="TMWGDED"/>
<dbReference type="PANTHER" id="PTHR21419:SF23">
    <property type="entry name" value="PROTEIN DEFECTIVE IN EXINE FORMATION 1"/>
    <property type="match status" value="1"/>
</dbReference>
<dbReference type="eggNOG" id="ENOG502QRZ6">
    <property type="taxonomic scope" value="Eukaryota"/>
</dbReference>
<evidence type="ECO:0000256" key="4">
    <source>
        <dbReference type="ARBA" id="ARBA00023136"/>
    </source>
</evidence>
<proteinExistence type="predicted"/>
<dbReference type="InterPro" id="IPR056376">
    <property type="entry name" value="DEX1_C"/>
</dbReference>
<evidence type="ECO:0000313" key="6">
    <source>
        <dbReference type="EMBL" id="EDV23697.1"/>
    </source>
</evidence>
<evidence type="ECO:0000259" key="5">
    <source>
        <dbReference type="Pfam" id="PF23722"/>
    </source>
</evidence>
<keyword evidence="7" id="KW-1185">Reference proteome</keyword>
<evidence type="ECO:0000256" key="3">
    <source>
        <dbReference type="ARBA" id="ARBA00022989"/>
    </source>
</evidence>
<dbReference type="KEGG" id="tad:TRIADDRAFT_57158"/>
<dbReference type="STRING" id="10228.B3S0T0"/>
<dbReference type="Pfam" id="PF23722">
    <property type="entry name" value="Beta-sand_DEX1"/>
    <property type="match status" value="1"/>
</dbReference>
<keyword evidence="4" id="KW-0472">Membrane</keyword>
<evidence type="ECO:0000313" key="7">
    <source>
        <dbReference type="Proteomes" id="UP000009022"/>
    </source>
</evidence>
<comment type="subcellular location">
    <subcellularLocation>
        <location evidence="1">Membrane</location>
        <topology evidence="1">Single-pass membrane protein</topology>
    </subcellularLocation>
</comment>
<dbReference type="PANTHER" id="PTHR21419">
    <property type="match status" value="1"/>
</dbReference>
<name>B3S0T0_TRIAD</name>
<dbReference type="AlphaFoldDB" id="B3S0T0"/>
<dbReference type="HOGENOM" id="CLU_007690_0_0_1"/>
<dbReference type="InterPro" id="IPR045232">
    <property type="entry name" value="FAM234"/>
</dbReference>
<dbReference type="CTD" id="6754800"/>
<dbReference type="GO" id="GO:0016020">
    <property type="term" value="C:membrane"/>
    <property type="evidence" value="ECO:0007669"/>
    <property type="project" value="UniProtKB-SubCell"/>
</dbReference>
<dbReference type="OrthoDB" id="200924at2759"/>
<dbReference type="InterPro" id="IPR015943">
    <property type="entry name" value="WD40/YVTN_repeat-like_dom_sf"/>
</dbReference>
<keyword evidence="3" id="KW-1133">Transmembrane helix</keyword>
<accession>B3S0T0</accession>
<gene>
    <name evidence="6" type="ORF">TRIADDRAFT_57158</name>
</gene>
<dbReference type="InParanoid" id="B3S0T0"/>
<dbReference type="Proteomes" id="UP000009022">
    <property type="component" value="Unassembled WGS sequence"/>
</dbReference>
<dbReference type="InterPro" id="IPR028994">
    <property type="entry name" value="Integrin_alpha_N"/>
</dbReference>
<reference evidence="6 7" key="1">
    <citation type="journal article" date="2008" name="Nature">
        <title>The Trichoplax genome and the nature of placozoans.</title>
        <authorList>
            <person name="Srivastava M."/>
            <person name="Begovic E."/>
            <person name="Chapman J."/>
            <person name="Putnam N.H."/>
            <person name="Hellsten U."/>
            <person name="Kawashima T."/>
            <person name="Kuo A."/>
            <person name="Mitros T."/>
            <person name="Salamov A."/>
            <person name="Carpenter M.L."/>
            <person name="Signorovitch A.Y."/>
            <person name="Moreno M.A."/>
            <person name="Kamm K."/>
            <person name="Grimwood J."/>
            <person name="Schmutz J."/>
            <person name="Shapiro H."/>
            <person name="Grigoriev I.V."/>
            <person name="Buss L.W."/>
            <person name="Schierwater B."/>
            <person name="Dellaporta S.L."/>
            <person name="Rokhsar D.S."/>
        </authorList>
    </citation>
    <scope>NUCLEOTIDE SEQUENCE [LARGE SCALE GENOMIC DNA]</scope>
    <source>
        <strain evidence="6 7">Grell-BS-1999</strain>
    </source>
</reference>
<feature type="domain" description="DEX1 C-terminal" evidence="5">
    <location>
        <begin position="505"/>
        <end position="591"/>
    </location>
</feature>
<dbReference type="GeneID" id="6754800"/>
<sequence>MSLEYVRHSCHYDFKVLWSYRLGHSPVVSPPVIFDIDANGIKDVIATSYADQFTILQGNSGKHLEGVWPLHMKEVTMYSSPLLYDIDHDLEMDSLLSTYDGEIIFFRNNGTKLKNKKIKIPKHKISYRKQQSNTEDNITINTNQEKSSKEKFLKVDPHILATPAIADINGDGVEEEIVIIVNWYFDNGNVKHHLNSRSNITSGDVRDGIHCGAVVFNLTNGKLIKKIVLESSKMTSLYKPYAVATPTLLNLQPQTKSDLDILVGTLSGNLYIVNLHSKDYPEPVTIVDNIQGQITVADLTDNEGLEIIVTDSSANVNCLSSKGEVIWDSMISGTFIAGSRTADVNNDANLDVITASNDGYVWALDGKSGKTLKHWPINLHHRLHSVVLMTYFRNNSLHLVISSIDGYLFIIDLKSRCLEVLRFGTHAVGATVQILADDIVPEVPGLELILATLDGNIICLGEKENGHKLQTPSNDLNSWPSETLSYNGFTPRMQNIGVIIKECPHEVNQMQFAIKFEIYDNSMSRRMSNNNPPYHVKIYIGSNHVLLNTSYQNAGLFEENLNSLTYPKRTLLTIRLTNYHSETITDSIAIRLKP</sequence>
<dbReference type="EMBL" id="DS985246">
    <property type="protein sequence ID" value="EDV23697.1"/>
    <property type="molecule type" value="Genomic_DNA"/>
</dbReference>
<keyword evidence="2" id="KW-0812">Transmembrane</keyword>